<dbReference type="InterPro" id="IPR032275">
    <property type="entry name" value="DUF4986"/>
</dbReference>
<name>A0A1X7NQN6_9MICO</name>
<evidence type="ECO:0000259" key="3">
    <source>
        <dbReference type="Pfam" id="PF16375"/>
    </source>
</evidence>
<dbReference type="SUPFAM" id="SSF48208">
    <property type="entry name" value="Six-hairpin glycosidases"/>
    <property type="match status" value="1"/>
</dbReference>
<evidence type="ECO:0000259" key="2">
    <source>
        <dbReference type="Pfam" id="PF07944"/>
    </source>
</evidence>
<reference evidence="7" key="1">
    <citation type="submission" date="2017-04" db="EMBL/GenBank/DDBJ databases">
        <authorList>
            <person name="Varghese N."/>
            <person name="Submissions S."/>
        </authorList>
    </citation>
    <scope>NUCLEOTIDE SEQUENCE [LARGE SCALE GENOMIC DNA]</scope>
    <source>
        <strain evidence="7">VKM Ac-2121</strain>
    </source>
</reference>
<organism evidence="6 7">
    <name type="scientific">Rathayibacter oskolensis</name>
    <dbReference type="NCBI Taxonomy" id="1891671"/>
    <lineage>
        <taxon>Bacteria</taxon>
        <taxon>Bacillati</taxon>
        <taxon>Actinomycetota</taxon>
        <taxon>Actinomycetes</taxon>
        <taxon>Micrococcales</taxon>
        <taxon>Microbacteriaceae</taxon>
        <taxon>Rathayibacter</taxon>
    </lineage>
</organism>
<dbReference type="PANTHER" id="PTHR31151">
    <property type="entry name" value="PROLINE-TRNA LIGASE (DUF1680)"/>
    <property type="match status" value="1"/>
</dbReference>
<evidence type="ECO:0000259" key="5">
    <source>
        <dbReference type="Pfam" id="PF20736"/>
    </source>
</evidence>
<feature type="domain" description="Glycoside hydrolase GH146 substrate-binding" evidence="4">
    <location>
        <begin position="617"/>
        <end position="746"/>
    </location>
</feature>
<dbReference type="STRING" id="1891671.SAMN06295885_1770"/>
<gene>
    <name evidence="6" type="ORF">SAMN06295885_1770</name>
</gene>
<evidence type="ECO:0000313" key="7">
    <source>
        <dbReference type="Proteomes" id="UP000193711"/>
    </source>
</evidence>
<dbReference type="RefSeq" id="WP_085476099.1">
    <property type="nucleotide sequence ID" value="NZ_FXBM01000001.1"/>
</dbReference>
<dbReference type="AlphaFoldDB" id="A0A1X7NQN6"/>
<dbReference type="Pfam" id="PF20736">
    <property type="entry name" value="Glyco_hydro127M"/>
    <property type="match status" value="1"/>
</dbReference>
<dbReference type="Pfam" id="PF16375">
    <property type="entry name" value="DUF4986"/>
    <property type="match status" value="1"/>
</dbReference>
<accession>A0A1X7NQN6</accession>
<dbReference type="InterPro" id="IPR012878">
    <property type="entry name" value="Beta-AFase-like_GH127_cat"/>
</dbReference>
<dbReference type="GO" id="GO:0005975">
    <property type="term" value="P:carbohydrate metabolic process"/>
    <property type="evidence" value="ECO:0007669"/>
    <property type="project" value="InterPro"/>
</dbReference>
<dbReference type="InterPro" id="IPR008928">
    <property type="entry name" value="6-hairpin_glycosidase_sf"/>
</dbReference>
<protein>
    <submittedName>
        <fullName evidence="6">Uncharacterized protein</fullName>
    </submittedName>
</protein>
<dbReference type="PANTHER" id="PTHR31151:SF0">
    <property type="entry name" value="PROLINE-TRNA LIGASE (DUF1680)"/>
    <property type="match status" value="1"/>
</dbReference>
<evidence type="ECO:0000259" key="4">
    <source>
        <dbReference type="Pfam" id="PF20620"/>
    </source>
</evidence>
<feature type="region of interest" description="Disordered" evidence="1">
    <location>
        <begin position="627"/>
        <end position="649"/>
    </location>
</feature>
<evidence type="ECO:0000313" key="6">
    <source>
        <dbReference type="EMBL" id="SMH40299.1"/>
    </source>
</evidence>
<proteinExistence type="predicted"/>
<dbReference type="InterPro" id="IPR049046">
    <property type="entry name" value="Beta-AFase-like_GH127_middle"/>
</dbReference>
<dbReference type="InterPro" id="IPR046544">
    <property type="entry name" value="GH146_SB_dom"/>
</dbReference>
<feature type="domain" description="Non-reducing end beta-L-arabinofuranosidase-like GH127 catalytic" evidence="2">
    <location>
        <begin position="12"/>
        <end position="389"/>
    </location>
</feature>
<feature type="domain" description="Non-reducing end beta-L-arabinofuranosidase-like GH127 middle" evidence="5">
    <location>
        <begin position="399"/>
        <end position="489"/>
    </location>
</feature>
<dbReference type="EMBL" id="FXBM01000001">
    <property type="protein sequence ID" value="SMH40299.1"/>
    <property type="molecule type" value="Genomic_DNA"/>
</dbReference>
<dbReference type="Pfam" id="PF20620">
    <property type="entry name" value="DUF6805"/>
    <property type="match status" value="1"/>
</dbReference>
<evidence type="ECO:0000256" key="1">
    <source>
        <dbReference type="SAM" id="MobiDB-lite"/>
    </source>
</evidence>
<feature type="domain" description="DUF4986" evidence="3">
    <location>
        <begin position="517"/>
        <end position="593"/>
    </location>
</feature>
<sequence length="750" mass="79968">MTAIHRFPLDTVRLLPSAFADAQATGLRYLLELDPDRLLAPFLREAGLPTGPGYGNWESGGLDGHIGGHALSASAMMVAATGDPSARERMETLLDGMERAQEAVGTGYLGGVPGGRALGEELARGEVDADLFSLNDRWVPLYNLHKTFAGLLDAAHHGGSARALGMAVRLADWWLGVSAGLDDEAFEAMLHAEFGGMNDALAELAEAVDDPARAAAYRAEARRFSHRALLDPLLEGRDELDGLHANTQIPKVIGYARLAGELLPAARFFWESVTGGRTVAIGGNSVREHFHRAVDSAPLVIDREGPESCNTLNMIELSGSLFEHSGDARYLDYIERALYNHILSSQHPDGGFVYFTSLRPAHYRVYSTPDESMWCCVGSGLENHARYGEFVYGRAGDDLLIGLYLPSTLDSAESGMRARIHTGFPHSDEAAITVDLARSGAVRLRRPSWAESFAVTVDGREIRDQAVDGFLRVADLAPGRHEIRVRLGMGLRAEALPDGSAWSSFSYGPIVLAARAGTDDLDGLRAGGERMGHVAAGPLRDLADTPVVTAPRPLDAVALVDRSVLTATLTTDAGPVLLEPFAGIHDSRYTVYWPLGADADVRRAELAAADLIAGAAAAVIDSVAAGEQQPESDHSFAGRGTRAGGADGVHWRSAQGPDGWFGYTLVDPEQLAAVLRVRLRAVAQGQQEFRIDDRPLGEPIASRDSDGALELDFAVEPEPGRDGRVVFSVHASAAGPTGDVLGVALLKAAP</sequence>
<dbReference type="Proteomes" id="UP000193711">
    <property type="component" value="Unassembled WGS sequence"/>
</dbReference>
<dbReference type="Pfam" id="PF07944">
    <property type="entry name" value="Beta-AFase-like_GH127_cat"/>
    <property type="match status" value="1"/>
</dbReference>
<keyword evidence="7" id="KW-1185">Reference proteome</keyword>
<dbReference type="OrthoDB" id="9757939at2"/>